<name>A0AAE1H856_9NEOP</name>
<proteinExistence type="predicted"/>
<feature type="region of interest" description="Disordered" evidence="1">
    <location>
        <begin position="30"/>
        <end position="55"/>
    </location>
</feature>
<dbReference type="EMBL" id="JAHWGI010000521">
    <property type="protein sequence ID" value="KAK3916373.1"/>
    <property type="molecule type" value="Genomic_DNA"/>
</dbReference>
<dbReference type="InterPro" id="IPR029063">
    <property type="entry name" value="SAM-dependent_MTases_sf"/>
</dbReference>
<feature type="compositionally biased region" description="Polar residues" evidence="1">
    <location>
        <begin position="30"/>
        <end position="40"/>
    </location>
</feature>
<dbReference type="AlphaFoldDB" id="A0AAE1H856"/>
<dbReference type="Gene3D" id="2.20.70.90">
    <property type="match status" value="1"/>
</dbReference>
<sequence>MSQVAAAGVSETPTLQDYLKPYHKATVSRLPTLTTSSASQRKGHHGKPPVESFSGIPLSLSVTEQEAVFGFRPHYTDTGHLSITQRRKLPGKSWCVPVVKDILKPLQSLFDTAK</sequence>
<keyword evidence="3" id="KW-1185">Reference proteome</keyword>
<dbReference type="Proteomes" id="UP001219518">
    <property type="component" value="Unassembled WGS sequence"/>
</dbReference>
<dbReference type="SUPFAM" id="SSF53335">
    <property type="entry name" value="S-adenosyl-L-methionine-dependent methyltransferases"/>
    <property type="match status" value="1"/>
</dbReference>
<organism evidence="2 3">
    <name type="scientific">Frankliniella fusca</name>
    <dbReference type="NCBI Taxonomy" id="407009"/>
    <lineage>
        <taxon>Eukaryota</taxon>
        <taxon>Metazoa</taxon>
        <taxon>Ecdysozoa</taxon>
        <taxon>Arthropoda</taxon>
        <taxon>Hexapoda</taxon>
        <taxon>Insecta</taxon>
        <taxon>Pterygota</taxon>
        <taxon>Neoptera</taxon>
        <taxon>Paraneoptera</taxon>
        <taxon>Thysanoptera</taxon>
        <taxon>Terebrantia</taxon>
        <taxon>Thripoidea</taxon>
        <taxon>Thripidae</taxon>
        <taxon>Frankliniella</taxon>
    </lineage>
</organism>
<evidence type="ECO:0000313" key="3">
    <source>
        <dbReference type="Proteomes" id="UP001219518"/>
    </source>
</evidence>
<evidence type="ECO:0000256" key="1">
    <source>
        <dbReference type="SAM" id="MobiDB-lite"/>
    </source>
</evidence>
<reference evidence="2" key="2">
    <citation type="journal article" date="2023" name="BMC Genomics">
        <title>Pest status, molecular evolution, and epigenetic factors derived from the genome assembly of Frankliniella fusca, a thysanopteran phytovirus vector.</title>
        <authorList>
            <person name="Catto M.A."/>
            <person name="Labadie P.E."/>
            <person name="Jacobson A.L."/>
            <person name="Kennedy G.G."/>
            <person name="Srinivasan R."/>
            <person name="Hunt B.G."/>
        </authorList>
    </citation>
    <scope>NUCLEOTIDE SEQUENCE</scope>
    <source>
        <strain evidence="2">PL_HMW_Pooled</strain>
    </source>
</reference>
<gene>
    <name evidence="2" type="ORF">KUF71_025606</name>
</gene>
<protein>
    <submittedName>
        <fullName evidence="2">DNA (Cytosine-5)-methyltransferase 3B</fullName>
    </submittedName>
</protein>
<comment type="caution">
    <text evidence="2">The sequence shown here is derived from an EMBL/GenBank/DDBJ whole genome shotgun (WGS) entry which is preliminary data.</text>
</comment>
<evidence type="ECO:0000313" key="2">
    <source>
        <dbReference type="EMBL" id="KAK3916373.1"/>
    </source>
</evidence>
<accession>A0AAE1H856</accession>
<reference evidence="2" key="1">
    <citation type="submission" date="2021-07" db="EMBL/GenBank/DDBJ databases">
        <authorList>
            <person name="Catto M.A."/>
            <person name="Jacobson A."/>
            <person name="Kennedy G."/>
            <person name="Labadie P."/>
            <person name="Hunt B.G."/>
            <person name="Srinivasan R."/>
        </authorList>
    </citation>
    <scope>NUCLEOTIDE SEQUENCE</scope>
    <source>
        <strain evidence="2">PL_HMW_Pooled</strain>
        <tissue evidence="2">Head</tissue>
    </source>
</reference>